<protein>
    <recommendedName>
        <fullName evidence="1">Glycosyltransferase 2-like domain-containing protein</fullName>
    </recommendedName>
</protein>
<name>A0A432VPK3_9GAMM</name>
<dbReference type="SUPFAM" id="SSF53448">
    <property type="entry name" value="Nucleotide-diphospho-sugar transferases"/>
    <property type="match status" value="1"/>
</dbReference>
<dbReference type="Pfam" id="PF00535">
    <property type="entry name" value="Glycos_transf_2"/>
    <property type="match status" value="1"/>
</dbReference>
<dbReference type="OrthoDB" id="8350085at2"/>
<keyword evidence="3" id="KW-1185">Reference proteome</keyword>
<accession>A0A432VPK3</accession>
<dbReference type="Proteomes" id="UP000288212">
    <property type="component" value="Unassembled WGS sequence"/>
</dbReference>
<dbReference type="InterPro" id="IPR001173">
    <property type="entry name" value="Glyco_trans_2-like"/>
</dbReference>
<reference evidence="2 3" key="1">
    <citation type="journal article" date="2011" name="Front. Microbiol.">
        <title>Genomic signatures of strain selection and enhancement in Bacillus atrophaeus var. globigii, a historical biowarfare simulant.</title>
        <authorList>
            <person name="Gibbons H.S."/>
            <person name="Broomall S.M."/>
            <person name="McNew L.A."/>
            <person name="Daligault H."/>
            <person name="Chapman C."/>
            <person name="Bruce D."/>
            <person name="Karavis M."/>
            <person name="Krepps M."/>
            <person name="McGregor P.A."/>
            <person name="Hong C."/>
            <person name="Park K.H."/>
            <person name="Akmal A."/>
            <person name="Feldman A."/>
            <person name="Lin J.S."/>
            <person name="Chang W.E."/>
            <person name="Higgs B.W."/>
            <person name="Demirev P."/>
            <person name="Lindquist J."/>
            <person name="Liem A."/>
            <person name="Fochler E."/>
            <person name="Read T.D."/>
            <person name="Tapia R."/>
            <person name="Johnson S."/>
            <person name="Bishop-Lilly K.A."/>
            <person name="Detter C."/>
            <person name="Han C."/>
            <person name="Sozhamannan S."/>
            <person name="Rosenzweig C.N."/>
            <person name="Skowronski E.W."/>
        </authorList>
    </citation>
    <scope>NUCLEOTIDE SEQUENCE [LARGE SCALE GENOMIC DNA]</scope>
    <source>
        <strain evidence="2 3">AK5</strain>
    </source>
</reference>
<organism evidence="2 3">
    <name type="scientific">Aliidiomarina haloalkalitolerans</name>
    <dbReference type="NCBI Taxonomy" id="859059"/>
    <lineage>
        <taxon>Bacteria</taxon>
        <taxon>Pseudomonadati</taxon>
        <taxon>Pseudomonadota</taxon>
        <taxon>Gammaproteobacteria</taxon>
        <taxon>Alteromonadales</taxon>
        <taxon>Idiomarinaceae</taxon>
        <taxon>Aliidiomarina</taxon>
    </lineage>
</organism>
<dbReference type="InterPro" id="IPR029044">
    <property type="entry name" value="Nucleotide-diphossugar_trans"/>
</dbReference>
<evidence type="ECO:0000259" key="1">
    <source>
        <dbReference type="Pfam" id="PF00535"/>
    </source>
</evidence>
<dbReference type="EMBL" id="PIPI01000012">
    <property type="protein sequence ID" value="RUO18087.1"/>
    <property type="molecule type" value="Genomic_DNA"/>
</dbReference>
<comment type="caution">
    <text evidence="2">The sequence shown here is derived from an EMBL/GenBank/DDBJ whole genome shotgun (WGS) entry which is preliminary data.</text>
</comment>
<proteinExistence type="predicted"/>
<feature type="domain" description="Glycosyltransferase 2-like" evidence="1">
    <location>
        <begin position="10"/>
        <end position="106"/>
    </location>
</feature>
<evidence type="ECO:0000313" key="3">
    <source>
        <dbReference type="Proteomes" id="UP000288212"/>
    </source>
</evidence>
<gene>
    <name evidence="2" type="ORF">CWE06_11985</name>
</gene>
<dbReference type="Gene3D" id="3.90.550.10">
    <property type="entry name" value="Spore Coat Polysaccharide Biosynthesis Protein SpsA, Chain A"/>
    <property type="match status" value="1"/>
</dbReference>
<dbReference type="RefSeq" id="WP_126794604.1">
    <property type="nucleotide sequence ID" value="NZ_PIPI01000012.1"/>
</dbReference>
<dbReference type="CDD" id="cd00761">
    <property type="entry name" value="Glyco_tranf_GTA_type"/>
    <property type="match status" value="1"/>
</dbReference>
<sequence>MSRVLPWLHVYVFSYNRGDFLANCIASIQRHLTDVAVWVVDDRSNDADTQAYLADLPEGVGLLQSQAHESSRHGGLYNNMQMALEHAASERAELALFLQDDMQVVRDLDADDQENIEGFFAHFPQAAFLNPLFLKGMRKRRDQRITQVADDYPVYFRHYPEKSNPRGISYADAMIANVPRLMAAKWQFANGETVNAEQADKLFGKMGMMLHPFAMFLPEVPVFRGKKKSWAVAKAEQLRGTQPNRFFGMTSRQIAALKERDVATVLPVAEDYLVTERDAKRPFTYSQINVYPWLRVIHKLAQKFAK</sequence>
<dbReference type="AlphaFoldDB" id="A0A432VPK3"/>
<evidence type="ECO:0000313" key="2">
    <source>
        <dbReference type="EMBL" id="RUO18087.1"/>
    </source>
</evidence>